<dbReference type="SUPFAM" id="SSF51261">
    <property type="entry name" value="Duplicated hybrid motif"/>
    <property type="match status" value="1"/>
</dbReference>
<evidence type="ECO:0000259" key="3">
    <source>
        <dbReference type="Pfam" id="PF01551"/>
    </source>
</evidence>
<dbReference type="RefSeq" id="WP_135151286.1">
    <property type="nucleotide sequence ID" value="NZ_SOMN01000005.1"/>
</dbReference>
<sequence length="248" mass="26660">MNEGNNNNKTPRKVEESYKSVAGSSPAVRPTGWKKFLSKRWVFPAAYMAAAAIIVTILWLNSGTDPKDPQQAVPGLTGVEGEATVNGENSQEATAVIVNGETLRWPVEKIEDMTTILPFYDATASVEEREAAMVEYDNTFSPHMATDLARKDAASFEVVAALSGKVTVAGQTPTNGYEVQIEHPNGLVTVYQSLTDLKVQVGDEIEQGDVIASAGQSELEPAEGIHVHFEVLNNGQSVNPSTLIKSAK</sequence>
<evidence type="ECO:0000256" key="2">
    <source>
        <dbReference type="SAM" id="Phobius"/>
    </source>
</evidence>
<feature type="transmembrane region" description="Helical" evidence="2">
    <location>
        <begin position="41"/>
        <end position="60"/>
    </location>
</feature>
<dbReference type="GO" id="GO:0004222">
    <property type="term" value="F:metalloendopeptidase activity"/>
    <property type="evidence" value="ECO:0007669"/>
    <property type="project" value="TreeGrafter"/>
</dbReference>
<dbReference type="Pfam" id="PF01551">
    <property type="entry name" value="Peptidase_M23"/>
    <property type="match status" value="1"/>
</dbReference>
<keyword evidence="2" id="KW-1133">Transmembrane helix</keyword>
<comment type="caution">
    <text evidence="4">The sequence shown here is derived from an EMBL/GenBank/DDBJ whole genome shotgun (WGS) entry which is preliminary data.</text>
</comment>
<dbReference type="AlphaFoldDB" id="A0A4Y8M311"/>
<dbReference type="InterPro" id="IPR011055">
    <property type="entry name" value="Dup_hybrid_motif"/>
</dbReference>
<evidence type="ECO:0000313" key="4">
    <source>
        <dbReference type="EMBL" id="TFE28985.1"/>
    </source>
</evidence>
<dbReference type="InterPro" id="IPR050570">
    <property type="entry name" value="Cell_wall_metabolism_enzyme"/>
</dbReference>
<dbReference type="OrthoDB" id="2050153at2"/>
<keyword evidence="5" id="KW-1185">Reference proteome</keyword>
<reference evidence="4 5" key="1">
    <citation type="submission" date="2019-03" db="EMBL/GenBank/DDBJ databases">
        <title>Cohnella endophytica sp. nov., a novel endophytic bacterium isolated from bark of Sonneratia apetala.</title>
        <authorList>
            <person name="Tuo L."/>
        </authorList>
    </citation>
    <scope>NUCLEOTIDE SEQUENCE [LARGE SCALE GENOMIC DNA]</scope>
    <source>
        <strain evidence="4 5">CCTCC AB 208254</strain>
    </source>
</reference>
<proteinExistence type="predicted"/>
<keyword evidence="2" id="KW-0812">Transmembrane</keyword>
<feature type="region of interest" description="Disordered" evidence="1">
    <location>
        <begin position="1"/>
        <end position="25"/>
    </location>
</feature>
<evidence type="ECO:0000313" key="5">
    <source>
        <dbReference type="Proteomes" id="UP000297900"/>
    </source>
</evidence>
<accession>A0A4Y8M311</accession>
<protein>
    <submittedName>
        <fullName evidence="4">M23 family metallopeptidase</fullName>
    </submittedName>
</protein>
<evidence type="ECO:0000256" key="1">
    <source>
        <dbReference type="SAM" id="MobiDB-lite"/>
    </source>
</evidence>
<dbReference type="Gene3D" id="2.70.70.10">
    <property type="entry name" value="Glucose Permease (Domain IIA)"/>
    <property type="match status" value="1"/>
</dbReference>
<organism evidence="4 5">
    <name type="scientific">Cohnella luojiensis</name>
    <dbReference type="NCBI Taxonomy" id="652876"/>
    <lineage>
        <taxon>Bacteria</taxon>
        <taxon>Bacillati</taxon>
        <taxon>Bacillota</taxon>
        <taxon>Bacilli</taxon>
        <taxon>Bacillales</taxon>
        <taxon>Paenibacillaceae</taxon>
        <taxon>Cohnella</taxon>
    </lineage>
</organism>
<gene>
    <name evidence="4" type="ORF">E2980_06220</name>
</gene>
<name>A0A4Y8M311_9BACL</name>
<dbReference type="InterPro" id="IPR016047">
    <property type="entry name" value="M23ase_b-sheet_dom"/>
</dbReference>
<dbReference type="EMBL" id="SOMN01000005">
    <property type="protein sequence ID" value="TFE28985.1"/>
    <property type="molecule type" value="Genomic_DNA"/>
</dbReference>
<dbReference type="PANTHER" id="PTHR21666">
    <property type="entry name" value="PEPTIDASE-RELATED"/>
    <property type="match status" value="1"/>
</dbReference>
<feature type="domain" description="M23ase beta-sheet core" evidence="3">
    <location>
        <begin position="142"/>
        <end position="240"/>
    </location>
</feature>
<dbReference type="CDD" id="cd12797">
    <property type="entry name" value="M23_peptidase"/>
    <property type="match status" value="1"/>
</dbReference>
<dbReference type="Proteomes" id="UP000297900">
    <property type="component" value="Unassembled WGS sequence"/>
</dbReference>
<keyword evidence="2" id="KW-0472">Membrane</keyword>
<dbReference type="PANTHER" id="PTHR21666:SF291">
    <property type="entry name" value="STAGE II SPORULATION PROTEIN Q"/>
    <property type="match status" value="1"/>
</dbReference>